<dbReference type="EMBL" id="JBHUIK010000001">
    <property type="protein sequence ID" value="MFD2212498.1"/>
    <property type="molecule type" value="Genomic_DNA"/>
</dbReference>
<accession>A0ABW5BUK0</accession>
<dbReference type="Gene3D" id="3.40.30.10">
    <property type="entry name" value="Glutaredoxin"/>
    <property type="match status" value="1"/>
</dbReference>
<dbReference type="InterPro" id="IPR001853">
    <property type="entry name" value="DSBA-like_thioredoxin_dom"/>
</dbReference>
<gene>
    <name evidence="2" type="ORF">ACFSKK_02095</name>
</gene>
<organism evidence="2 3">
    <name type="scientific">Metabacillus endolithicus</name>
    <dbReference type="NCBI Taxonomy" id="1535204"/>
    <lineage>
        <taxon>Bacteria</taxon>
        <taxon>Bacillati</taxon>
        <taxon>Bacillota</taxon>
        <taxon>Bacilli</taxon>
        <taxon>Bacillales</taxon>
        <taxon>Bacillaceae</taxon>
        <taxon>Metabacillus</taxon>
    </lineage>
</organism>
<keyword evidence="3" id="KW-1185">Reference proteome</keyword>
<feature type="domain" description="DSBA-like thioredoxin" evidence="1">
    <location>
        <begin position="3"/>
        <end position="202"/>
    </location>
</feature>
<dbReference type="RefSeq" id="WP_247342323.1">
    <property type="nucleotide sequence ID" value="NZ_CP095550.1"/>
</dbReference>
<proteinExistence type="predicted"/>
<dbReference type="CDD" id="cd03024">
    <property type="entry name" value="DsbA_FrnE"/>
    <property type="match status" value="1"/>
</dbReference>
<protein>
    <submittedName>
        <fullName evidence="2">DsbA family oxidoreductase</fullName>
    </submittedName>
</protein>
<dbReference type="PANTHER" id="PTHR13887:SF41">
    <property type="entry name" value="THIOREDOXIN SUPERFAMILY PROTEIN"/>
    <property type="match status" value="1"/>
</dbReference>
<reference evidence="3" key="1">
    <citation type="journal article" date="2019" name="Int. J. Syst. Evol. Microbiol.">
        <title>The Global Catalogue of Microorganisms (GCM) 10K type strain sequencing project: providing services to taxonomists for standard genome sequencing and annotation.</title>
        <authorList>
            <consortium name="The Broad Institute Genomics Platform"/>
            <consortium name="The Broad Institute Genome Sequencing Center for Infectious Disease"/>
            <person name="Wu L."/>
            <person name="Ma J."/>
        </authorList>
    </citation>
    <scope>NUCLEOTIDE SEQUENCE [LARGE SCALE GENOMIC DNA]</scope>
    <source>
        <strain evidence="3">CGMCC 1.15474</strain>
    </source>
</reference>
<name>A0ABW5BUK0_9BACI</name>
<dbReference type="SUPFAM" id="SSF52833">
    <property type="entry name" value="Thioredoxin-like"/>
    <property type="match status" value="1"/>
</dbReference>
<evidence type="ECO:0000313" key="2">
    <source>
        <dbReference type="EMBL" id="MFD2212498.1"/>
    </source>
</evidence>
<dbReference type="InterPro" id="IPR036249">
    <property type="entry name" value="Thioredoxin-like_sf"/>
</dbReference>
<dbReference type="PANTHER" id="PTHR13887">
    <property type="entry name" value="GLUTATHIONE S-TRANSFERASE KAPPA"/>
    <property type="match status" value="1"/>
</dbReference>
<dbReference type="Pfam" id="PF01323">
    <property type="entry name" value="DSBA"/>
    <property type="match status" value="1"/>
</dbReference>
<dbReference type="Proteomes" id="UP001597318">
    <property type="component" value="Unassembled WGS sequence"/>
</dbReference>
<evidence type="ECO:0000259" key="1">
    <source>
        <dbReference type="Pfam" id="PF01323"/>
    </source>
</evidence>
<sequence length="230" mass="26245">MLIEMWTDYACPFCYIGKRRLEEAIKQVEHKVEVVYRCFELEPAAERDISDTIYEKLAKKYGMSLEQAKLNCNNMEDMARESGLDYQFDTMKLTNTFDAHRLTMYAKTHGLMNEMAERILHAFFTESKHIGDTSTLTDLAVEVGLNREKVTNLLNSDEMTDDVRSDEQEAQELGIQGVPFFLINRKYAISGAQPTETFIGAINQINEQDGPFISMNDEKGATCTDDSCEV</sequence>
<comment type="caution">
    <text evidence="2">The sequence shown here is derived from an EMBL/GenBank/DDBJ whole genome shotgun (WGS) entry which is preliminary data.</text>
</comment>
<evidence type="ECO:0000313" key="3">
    <source>
        <dbReference type="Proteomes" id="UP001597318"/>
    </source>
</evidence>